<dbReference type="PANTHER" id="PTHR46322">
    <property type="entry name" value="PUROMYCIN-SENSITIVE AMINOPEPTIDASE"/>
    <property type="match status" value="1"/>
</dbReference>
<feature type="domain" description="Peptidase M1 alanyl aminopeptidase C-terminal" evidence="11">
    <location>
        <begin position="654"/>
        <end position="986"/>
    </location>
</feature>
<evidence type="ECO:0000259" key="11">
    <source>
        <dbReference type="Pfam" id="PF17432"/>
    </source>
</evidence>
<dbReference type="InterPro" id="IPR014782">
    <property type="entry name" value="Peptidase_M1_dom"/>
</dbReference>
<dbReference type="Proteomes" id="UP000030680">
    <property type="component" value="Unassembled WGS sequence"/>
</dbReference>
<dbReference type="Gene3D" id="2.60.40.1840">
    <property type="match status" value="1"/>
</dbReference>
<dbReference type="Pfam" id="PF17432">
    <property type="entry name" value="DUF3458_C"/>
    <property type="match status" value="1"/>
</dbReference>
<dbReference type="STRING" id="130081.M2XX49"/>
<feature type="domain" description="Aminopeptidase N-like N-terminal" evidence="12">
    <location>
        <begin position="192"/>
        <end position="286"/>
    </location>
</feature>
<keyword evidence="5" id="KW-0479">Metal-binding</keyword>
<dbReference type="GO" id="GO:0008237">
    <property type="term" value="F:metallopeptidase activity"/>
    <property type="evidence" value="ECO:0007669"/>
    <property type="project" value="UniProtKB-KW"/>
</dbReference>
<dbReference type="Gene3D" id="1.10.390.10">
    <property type="entry name" value="Neutral Protease Domain 2"/>
    <property type="match status" value="1"/>
</dbReference>
<dbReference type="GO" id="GO:0016285">
    <property type="term" value="F:alanyl aminopeptidase activity"/>
    <property type="evidence" value="ECO:0007669"/>
    <property type="project" value="UniProtKB-EC"/>
</dbReference>
<organism evidence="13 14">
    <name type="scientific">Galdieria sulphuraria</name>
    <name type="common">Red alga</name>
    <dbReference type="NCBI Taxonomy" id="130081"/>
    <lineage>
        <taxon>Eukaryota</taxon>
        <taxon>Rhodophyta</taxon>
        <taxon>Bangiophyceae</taxon>
        <taxon>Galdieriales</taxon>
        <taxon>Galdieriaceae</taxon>
        <taxon>Galdieria</taxon>
    </lineage>
</organism>
<evidence type="ECO:0000313" key="13">
    <source>
        <dbReference type="EMBL" id="EME27999.1"/>
    </source>
</evidence>
<dbReference type="PANTHER" id="PTHR46322:SF1">
    <property type="entry name" value="PUROMYCIN-SENSITIVE AMINOPEPTIDASE"/>
    <property type="match status" value="1"/>
</dbReference>
<dbReference type="OMA" id="FKRWYSQ"/>
<sequence length="987" mass="113474">MVCGGQVSWLVSPLLKVNIWRSYSFCNSWKQSTGTRALSKTDFSFNLLRGRITTFWQRWKQFNNIHLKKRLICSASSTTSQSLERVEGTRVKRRQDYKPPEFLVDQVKLKFILDPSDTRVLTKLHIRFNTDAYGNCDRAHFHLDGDREVIELVPNSLKVDGRLLEEGEDYDLSKAHLIVKNIDGSGKGALVEFQVSLNPSKNTALMGLYLSKSNFFTQCEAEGFRRITFFPDRPDVMSIFEVTLVASKQDYPVLLSNGDCVESGSCSDENYHYAVYKDPFRKPCYLFALVAGKLVYLEDWFVTMSGKRVKLCIYVQQGNLPKATFAMDCLKQAMKWDEEQYGREYDLNTFNIVAVDDFSMGAMENKSLNIFNSKYVLANPETATDSDFEAIQAVVAHEYFHNWTGNRVTLRDWFQLSLKEGLTVFREQEFSADMTNRTVKRISDVMRLRTTQFPQDAGPMAHPVRPESYIEINNFYTVTIYEKGAEVIRMLRNLVGPEGFRKGCDLYFDRYDGMAVTCDDWLAAHQDANPHVDLTPFRLWYSQAGTPQLCASTEYDASQSTLHLHLEQYLPPTEEQPVKEPMLIPIKMGILDRDGIPVMVDVGDGSAVESKVLNMKESKQTFSFYHVPPGSRLSMLRGFSAPVRFAWKHDQPSDDLTFLMAKDKDEFNRWDAAQTVTLRYILDIVRRMPQGSLNPDSMASLEMSPSDDVFEAFRMTLLDEGLEHRFRSTMFVLPSELFIAQWMKPIRPDDIHLARLHLKRQLATRLSSSFWSVLQRLERELEGEYRLDAESRGKRALKNICLEYLCCSQDPTAVSLALKHFRKANNMTDALACLNILSIYGKEEGEMALAEFYRKWEHEYLVLDKWFRVQALVPSKDTLSRVQNLLEHKSFDIKNPNNVYALIGGYALQNPYAFHLADGSGYKFVADQIRKLDKINPQVAARIATSFTIWRELEPNLRSHVKEQLNLLFSRNNLSRDVSEVVGKLIE</sequence>
<dbReference type="Pfam" id="PF01433">
    <property type="entry name" value="Peptidase_M1"/>
    <property type="match status" value="1"/>
</dbReference>
<dbReference type="InterPro" id="IPR045357">
    <property type="entry name" value="Aminopeptidase_N-like_N"/>
</dbReference>
<dbReference type="Pfam" id="PF11940">
    <property type="entry name" value="DUF3458"/>
    <property type="match status" value="1"/>
</dbReference>
<dbReference type="GO" id="GO:0008270">
    <property type="term" value="F:zinc ion binding"/>
    <property type="evidence" value="ECO:0007669"/>
    <property type="project" value="InterPro"/>
</dbReference>
<evidence type="ECO:0000259" key="9">
    <source>
        <dbReference type="Pfam" id="PF01433"/>
    </source>
</evidence>
<dbReference type="AlphaFoldDB" id="M2XX49"/>
<feature type="domain" description="Peptidase M1 membrane alanine aminopeptidase" evidence="9">
    <location>
        <begin position="325"/>
        <end position="528"/>
    </location>
</feature>
<dbReference type="InterPro" id="IPR001930">
    <property type="entry name" value="Peptidase_M1"/>
</dbReference>
<reference evidence="14" key="1">
    <citation type="journal article" date="2013" name="Science">
        <title>Gene transfer from bacteria and archaea facilitated evolution of an extremophilic eukaryote.</title>
        <authorList>
            <person name="Schonknecht G."/>
            <person name="Chen W.H."/>
            <person name="Ternes C.M."/>
            <person name="Barbier G.G."/>
            <person name="Shrestha R.P."/>
            <person name="Stanke M."/>
            <person name="Brautigam A."/>
            <person name="Baker B.J."/>
            <person name="Banfield J.F."/>
            <person name="Garavito R.M."/>
            <person name="Carr K."/>
            <person name="Wilkerson C."/>
            <person name="Rensing S.A."/>
            <person name="Gagneul D."/>
            <person name="Dickenson N.E."/>
            <person name="Oesterhelt C."/>
            <person name="Lercher M.J."/>
            <person name="Weber A.P."/>
        </authorList>
    </citation>
    <scope>NUCLEOTIDE SEQUENCE [LARGE SCALE GENOMIC DNA]</scope>
    <source>
        <strain evidence="14">074W</strain>
    </source>
</reference>
<name>M2XX49_GALSU</name>
<evidence type="ECO:0000256" key="7">
    <source>
        <dbReference type="ARBA" id="ARBA00022833"/>
    </source>
</evidence>
<evidence type="ECO:0000259" key="12">
    <source>
        <dbReference type="Pfam" id="PF17900"/>
    </source>
</evidence>
<evidence type="ECO:0000313" key="14">
    <source>
        <dbReference type="Proteomes" id="UP000030680"/>
    </source>
</evidence>
<evidence type="ECO:0000256" key="1">
    <source>
        <dbReference type="ARBA" id="ARBA00001947"/>
    </source>
</evidence>
<keyword evidence="7" id="KW-0862">Zinc</keyword>
<dbReference type="Pfam" id="PF17900">
    <property type="entry name" value="Peptidase_M1_N"/>
    <property type="match status" value="1"/>
</dbReference>
<dbReference type="GeneID" id="17086871"/>
<comment type="similarity">
    <text evidence="2">Belongs to the peptidase M1 family.</text>
</comment>
<dbReference type="EC" id="3.4.11.2" evidence="13"/>
<gene>
    <name evidence="13" type="ORF">Gasu_45000</name>
</gene>
<keyword evidence="3 13" id="KW-0031">Aminopeptidase</keyword>
<proteinExistence type="inferred from homology"/>
<evidence type="ECO:0000256" key="2">
    <source>
        <dbReference type="ARBA" id="ARBA00010136"/>
    </source>
</evidence>
<keyword evidence="14" id="KW-1185">Reference proteome</keyword>
<dbReference type="Gene3D" id="2.60.40.1730">
    <property type="entry name" value="tricorn interacting facor f3 domain"/>
    <property type="match status" value="1"/>
</dbReference>
<dbReference type="Gene3D" id="1.25.50.10">
    <property type="entry name" value="Peptidase M1, alanyl aminopeptidase, C-terminal domain"/>
    <property type="match status" value="1"/>
</dbReference>
<dbReference type="InterPro" id="IPR035414">
    <property type="entry name" value="Peptidase_M1_pepN_Ig-like"/>
</dbReference>
<keyword evidence="8" id="KW-0482">Metalloprotease</keyword>
<dbReference type="InterPro" id="IPR042097">
    <property type="entry name" value="Aminopeptidase_N-like_N_sf"/>
</dbReference>
<dbReference type="InterPro" id="IPR037144">
    <property type="entry name" value="Peptidase_M1_pepN_C_sf"/>
</dbReference>
<dbReference type="eggNOG" id="KOG1046">
    <property type="taxonomic scope" value="Eukaryota"/>
</dbReference>
<dbReference type="InterPro" id="IPR012779">
    <property type="entry name" value="Peptidase_M1_pepN"/>
</dbReference>
<dbReference type="MEROPS" id="M01.005"/>
<comment type="cofactor">
    <cofactor evidence="1">
        <name>Zn(2+)</name>
        <dbReference type="ChEBI" id="CHEBI:29105"/>
    </cofactor>
</comment>
<dbReference type="InterPro" id="IPR024601">
    <property type="entry name" value="Peptidase_M1_pepN_C"/>
</dbReference>
<dbReference type="PRINTS" id="PR00756">
    <property type="entry name" value="ALADIPTASE"/>
</dbReference>
<dbReference type="Gramene" id="EME27999">
    <property type="protein sequence ID" value="EME27999"/>
    <property type="gene ID" value="Gasu_45000"/>
</dbReference>
<dbReference type="InterPro" id="IPR038438">
    <property type="entry name" value="PepN_Ig-like_sf"/>
</dbReference>
<evidence type="ECO:0000256" key="3">
    <source>
        <dbReference type="ARBA" id="ARBA00022438"/>
    </source>
</evidence>
<dbReference type="NCBIfam" id="TIGR02414">
    <property type="entry name" value="pepN_proteo"/>
    <property type="match status" value="1"/>
</dbReference>
<keyword evidence="4" id="KW-0645">Protease</keyword>
<dbReference type="OrthoDB" id="10031169at2759"/>
<dbReference type="Gene3D" id="3.30.2010.30">
    <property type="match status" value="1"/>
</dbReference>
<evidence type="ECO:0000256" key="8">
    <source>
        <dbReference type="ARBA" id="ARBA00023049"/>
    </source>
</evidence>
<dbReference type="EMBL" id="KB454525">
    <property type="protein sequence ID" value="EME27999.1"/>
    <property type="molecule type" value="Genomic_DNA"/>
</dbReference>
<dbReference type="SUPFAM" id="SSF55486">
    <property type="entry name" value="Metalloproteases ('zincins'), catalytic domain"/>
    <property type="match status" value="1"/>
</dbReference>
<dbReference type="SUPFAM" id="SSF63737">
    <property type="entry name" value="Leukotriene A4 hydrolase N-terminal domain"/>
    <property type="match status" value="1"/>
</dbReference>
<accession>M2XX49</accession>
<dbReference type="CDD" id="cd09600">
    <property type="entry name" value="M1_APN"/>
    <property type="match status" value="1"/>
</dbReference>
<dbReference type="RefSeq" id="XP_005704519.1">
    <property type="nucleotide sequence ID" value="XM_005704462.1"/>
</dbReference>
<dbReference type="InterPro" id="IPR027268">
    <property type="entry name" value="Peptidase_M4/M1_CTD_sf"/>
</dbReference>
<dbReference type="GO" id="GO:0006508">
    <property type="term" value="P:proteolysis"/>
    <property type="evidence" value="ECO:0007669"/>
    <property type="project" value="UniProtKB-KW"/>
</dbReference>
<feature type="domain" description="Peptidase M1 alanyl aminopeptidase Ig-like fold" evidence="10">
    <location>
        <begin position="545"/>
        <end position="646"/>
    </location>
</feature>
<evidence type="ECO:0000256" key="4">
    <source>
        <dbReference type="ARBA" id="ARBA00022670"/>
    </source>
</evidence>
<keyword evidence="6 13" id="KW-0378">Hydrolase</keyword>
<evidence type="ECO:0000256" key="6">
    <source>
        <dbReference type="ARBA" id="ARBA00022801"/>
    </source>
</evidence>
<dbReference type="KEGG" id="gsl:Gasu_45000"/>
<protein>
    <submittedName>
        <fullName evidence="13">Aminopeptidase N</fullName>
        <ecNumber evidence="13">3.4.11.2</ecNumber>
    </submittedName>
</protein>
<dbReference type="FunFam" id="3.30.2010.30:FF:000002">
    <property type="entry name" value="Putative aminopeptidase N"/>
    <property type="match status" value="1"/>
</dbReference>
<evidence type="ECO:0000259" key="10">
    <source>
        <dbReference type="Pfam" id="PF11940"/>
    </source>
</evidence>
<evidence type="ECO:0000256" key="5">
    <source>
        <dbReference type="ARBA" id="ARBA00022723"/>
    </source>
</evidence>